<reference evidence="1 2" key="1">
    <citation type="submission" date="2019-03" db="EMBL/GenBank/DDBJ databases">
        <title>Single cell metagenomics reveals metabolic interactions within the superorganism composed of flagellate Streblomastix strix and complex community of Bacteroidetes bacteria on its surface.</title>
        <authorList>
            <person name="Treitli S.C."/>
            <person name="Kolisko M."/>
            <person name="Husnik F."/>
            <person name="Keeling P."/>
            <person name="Hampl V."/>
        </authorList>
    </citation>
    <scope>NUCLEOTIDE SEQUENCE [LARGE SCALE GENOMIC DNA]</scope>
    <source>
        <strain evidence="1">ST1C</strain>
    </source>
</reference>
<protein>
    <submittedName>
        <fullName evidence="1">Uncharacterized protein</fullName>
    </submittedName>
</protein>
<sequence length="158" mass="17551">MLEAVSLSENSVSIYQITRCNSPEDNHLQGEETKNQPVVVLIVPVAVKSCNFTKCMYCIRHRYLLALSTPQRERDRTAPAFSFYHEIAMLNACFSTQGPPPPVLRFALSVLDFNCLIAHGKIIPGLQMSNYKSLQNDRGGRTPKCVILIIATSLAEPA</sequence>
<dbReference type="EMBL" id="SNRW01001038">
    <property type="protein sequence ID" value="KAA6398082.1"/>
    <property type="molecule type" value="Genomic_DNA"/>
</dbReference>
<dbReference type="AlphaFoldDB" id="A0A5J4WU29"/>
<proteinExistence type="predicted"/>
<accession>A0A5J4WU29</accession>
<name>A0A5J4WU29_9EUKA</name>
<evidence type="ECO:0000313" key="2">
    <source>
        <dbReference type="Proteomes" id="UP000324800"/>
    </source>
</evidence>
<comment type="caution">
    <text evidence="1">The sequence shown here is derived from an EMBL/GenBank/DDBJ whole genome shotgun (WGS) entry which is preliminary data.</text>
</comment>
<organism evidence="1 2">
    <name type="scientific">Streblomastix strix</name>
    <dbReference type="NCBI Taxonomy" id="222440"/>
    <lineage>
        <taxon>Eukaryota</taxon>
        <taxon>Metamonada</taxon>
        <taxon>Preaxostyla</taxon>
        <taxon>Oxymonadida</taxon>
        <taxon>Streblomastigidae</taxon>
        <taxon>Streblomastix</taxon>
    </lineage>
</organism>
<dbReference type="Proteomes" id="UP000324800">
    <property type="component" value="Unassembled WGS sequence"/>
</dbReference>
<evidence type="ECO:0000313" key="1">
    <source>
        <dbReference type="EMBL" id="KAA6398082.1"/>
    </source>
</evidence>
<gene>
    <name evidence="1" type="ORF">EZS28_006391</name>
</gene>